<keyword evidence="2" id="KW-1133">Transmembrane helix</keyword>
<evidence type="ECO:0000313" key="4">
    <source>
        <dbReference type="Proteomes" id="UP000028712"/>
    </source>
</evidence>
<dbReference type="EMBL" id="JPRM01000024">
    <property type="protein sequence ID" value="KFF15082.1"/>
    <property type="molecule type" value="Genomic_DNA"/>
</dbReference>
<accession>A0A086AEG8</accession>
<evidence type="ECO:0000256" key="1">
    <source>
        <dbReference type="SAM" id="Coils"/>
    </source>
</evidence>
<feature type="transmembrane region" description="Helical" evidence="2">
    <location>
        <begin position="139"/>
        <end position="156"/>
    </location>
</feature>
<keyword evidence="1" id="KW-0175">Coiled coil</keyword>
<comment type="caution">
    <text evidence="3">The sequence shown here is derived from an EMBL/GenBank/DDBJ whole genome shotgun (WGS) entry which is preliminary data.</text>
</comment>
<dbReference type="Proteomes" id="UP000028712">
    <property type="component" value="Unassembled WGS sequence"/>
</dbReference>
<evidence type="ECO:0000313" key="3">
    <source>
        <dbReference type="EMBL" id="KFF15082.1"/>
    </source>
</evidence>
<protein>
    <submittedName>
        <fullName evidence="3">Uncharacterized protein</fullName>
    </submittedName>
</protein>
<reference evidence="3 4" key="1">
    <citation type="submission" date="2014-07" db="EMBL/GenBank/DDBJ databases">
        <title>Genome of Flavobacterium hydatis DSM 2063.</title>
        <authorList>
            <person name="Pipes S.E."/>
            <person name="Stropko S.J."/>
            <person name="Newman J.D."/>
        </authorList>
    </citation>
    <scope>NUCLEOTIDE SEQUENCE [LARGE SCALE GENOMIC DNA]</scope>
    <source>
        <strain evidence="3 4">DSM 2063</strain>
    </source>
</reference>
<gene>
    <name evidence="3" type="ORF">IW20_15600</name>
</gene>
<organism evidence="3 4">
    <name type="scientific">Flavobacterium hydatis</name>
    <name type="common">Cytophaga aquatilis</name>
    <dbReference type="NCBI Taxonomy" id="991"/>
    <lineage>
        <taxon>Bacteria</taxon>
        <taxon>Pseudomonadati</taxon>
        <taxon>Bacteroidota</taxon>
        <taxon>Flavobacteriia</taxon>
        <taxon>Flavobacteriales</taxon>
        <taxon>Flavobacteriaceae</taxon>
        <taxon>Flavobacterium</taxon>
    </lineage>
</organism>
<name>A0A086AEG8_FLAHY</name>
<dbReference type="STRING" id="991.IW20_15600"/>
<keyword evidence="2" id="KW-0812">Transmembrane</keyword>
<keyword evidence="2" id="KW-0472">Membrane</keyword>
<evidence type="ECO:0000256" key="2">
    <source>
        <dbReference type="SAM" id="Phobius"/>
    </source>
</evidence>
<proteinExistence type="predicted"/>
<sequence length="171" mass="18414">MGFFKKLGNAVKKGVKQISLKNAVKFGTPLLGAIPVVGSTLKDVVTGISEADQLRKQAREAEEQGKLADAQALQQQADYLAQLKGAQVGQQAGGVIKAFTKGATDEMLASVSNTSKEFVGNVGASVADQSIKAWFKKHWKNMLIALCAIIGGVYIYRKSKADKKKSFNRRK</sequence>
<dbReference type="AlphaFoldDB" id="A0A086AEG8"/>
<feature type="coiled-coil region" evidence="1">
    <location>
        <begin position="44"/>
        <end position="71"/>
    </location>
</feature>
<dbReference type="RefSeq" id="WP_035623986.1">
    <property type="nucleotide sequence ID" value="NZ_JPRM01000024.1"/>
</dbReference>